<dbReference type="EMBL" id="MN739646">
    <property type="protein sequence ID" value="QHT17862.1"/>
    <property type="molecule type" value="Genomic_DNA"/>
</dbReference>
<proteinExistence type="predicted"/>
<dbReference type="AlphaFoldDB" id="A0A6C0DNE9"/>
<accession>A0A6C0DNE9</accession>
<organism evidence="2">
    <name type="scientific">viral metagenome</name>
    <dbReference type="NCBI Taxonomy" id="1070528"/>
    <lineage>
        <taxon>unclassified sequences</taxon>
        <taxon>metagenomes</taxon>
        <taxon>organismal metagenomes</taxon>
    </lineage>
</organism>
<reference evidence="2" key="1">
    <citation type="journal article" date="2020" name="Nature">
        <title>Giant virus diversity and host interactions through global metagenomics.</title>
        <authorList>
            <person name="Schulz F."/>
            <person name="Roux S."/>
            <person name="Paez-Espino D."/>
            <person name="Jungbluth S."/>
            <person name="Walsh D.A."/>
            <person name="Denef V.J."/>
            <person name="McMahon K.D."/>
            <person name="Konstantinidis K.T."/>
            <person name="Eloe-Fadrosh E.A."/>
            <person name="Kyrpides N.C."/>
            <person name="Woyke T."/>
        </authorList>
    </citation>
    <scope>NUCLEOTIDE SEQUENCE</scope>
    <source>
        <strain evidence="2">GVMAG-M-3300023174-3</strain>
    </source>
</reference>
<sequence>MSSLVTSASLWNNDDTNQNTTKKRVSTIRKTQKQRTFSQLAKDSEESVDGHTESYQNLQPYSLSDTQTSMDNRNVRINDLLNKITAVDVQPENNKLGAFTPISLPEVQVKKDSPSDILPKQYIPEPPSYANASISNKTPTMTYGADDTKIGGLSNYTRSYVPPPTWTNTNAPYYAKMGLGNGAPDDKVMDKINYMIHLLEQQQNEKTSNITEEFVLYTFLGVFIIYVVDSFSRTGKYVR</sequence>
<feature type="compositionally biased region" description="Polar residues" evidence="1">
    <location>
        <begin position="1"/>
        <end position="11"/>
    </location>
</feature>
<protein>
    <submittedName>
        <fullName evidence="2">Uncharacterized protein</fullName>
    </submittedName>
</protein>
<evidence type="ECO:0000256" key="1">
    <source>
        <dbReference type="SAM" id="MobiDB-lite"/>
    </source>
</evidence>
<name>A0A6C0DNE9_9ZZZZ</name>
<feature type="compositionally biased region" description="Polar residues" evidence="1">
    <location>
        <begin position="53"/>
        <end position="67"/>
    </location>
</feature>
<feature type="compositionally biased region" description="Basic and acidic residues" evidence="1">
    <location>
        <begin position="42"/>
        <end position="52"/>
    </location>
</feature>
<feature type="compositionally biased region" description="Basic residues" evidence="1">
    <location>
        <begin position="21"/>
        <end position="33"/>
    </location>
</feature>
<evidence type="ECO:0000313" key="2">
    <source>
        <dbReference type="EMBL" id="QHT17862.1"/>
    </source>
</evidence>
<feature type="region of interest" description="Disordered" evidence="1">
    <location>
        <begin position="1"/>
        <end position="67"/>
    </location>
</feature>